<evidence type="ECO:0000313" key="1">
    <source>
        <dbReference type="EMBL" id="KKK67959.1"/>
    </source>
</evidence>
<sequence>MNTNVNFNLEQLGCKAGITQRFYQLALTKNLHEFSVHEVRSEANMEATIKAISPIKESYTHLPLDASKRAQNQVRIFDLEDTIILISVWDQYYTITGAGEAREKLDEVMSNIRKALPPTKPSDPNTV</sequence>
<comment type="caution">
    <text evidence="1">The sequence shown here is derived from an EMBL/GenBank/DDBJ whole genome shotgun (WGS) entry which is preliminary data.</text>
</comment>
<proteinExistence type="predicted"/>
<name>A0A0F8ZNJ6_9ZZZZ</name>
<dbReference type="AlphaFoldDB" id="A0A0F8ZNJ6"/>
<dbReference type="EMBL" id="LAZR01059357">
    <property type="protein sequence ID" value="KKK67959.1"/>
    <property type="molecule type" value="Genomic_DNA"/>
</dbReference>
<feature type="non-terminal residue" evidence="1">
    <location>
        <position position="127"/>
    </location>
</feature>
<gene>
    <name evidence="1" type="ORF">LCGC14_2948850</name>
</gene>
<accession>A0A0F8ZNJ6</accession>
<protein>
    <submittedName>
        <fullName evidence="1">Uncharacterized protein</fullName>
    </submittedName>
</protein>
<organism evidence="1">
    <name type="scientific">marine sediment metagenome</name>
    <dbReference type="NCBI Taxonomy" id="412755"/>
    <lineage>
        <taxon>unclassified sequences</taxon>
        <taxon>metagenomes</taxon>
        <taxon>ecological metagenomes</taxon>
    </lineage>
</organism>
<reference evidence="1" key="1">
    <citation type="journal article" date="2015" name="Nature">
        <title>Complex archaea that bridge the gap between prokaryotes and eukaryotes.</title>
        <authorList>
            <person name="Spang A."/>
            <person name="Saw J.H."/>
            <person name="Jorgensen S.L."/>
            <person name="Zaremba-Niedzwiedzka K."/>
            <person name="Martijn J."/>
            <person name="Lind A.E."/>
            <person name="van Eijk R."/>
            <person name="Schleper C."/>
            <person name="Guy L."/>
            <person name="Ettema T.J."/>
        </authorList>
    </citation>
    <scope>NUCLEOTIDE SEQUENCE</scope>
</reference>